<evidence type="ECO:0000313" key="6">
    <source>
        <dbReference type="Proteomes" id="UP000696413"/>
    </source>
</evidence>
<evidence type="ECO:0000259" key="4">
    <source>
        <dbReference type="Pfam" id="PF01593"/>
    </source>
</evidence>
<dbReference type="Proteomes" id="UP000696413">
    <property type="component" value="Unassembled WGS sequence"/>
</dbReference>
<gene>
    <name evidence="5" type="ORF">KL859_08750</name>
</gene>
<dbReference type="InterPro" id="IPR036188">
    <property type="entry name" value="FAD/NAD-bd_sf"/>
</dbReference>
<evidence type="ECO:0000313" key="5">
    <source>
        <dbReference type="EMBL" id="MBU8822965.1"/>
    </source>
</evidence>
<dbReference type="InterPro" id="IPR050703">
    <property type="entry name" value="Flavin_MAO"/>
</dbReference>
<proteinExistence type="inferred from homology"/>
<evidence type="ECO:0000256" key="1">
    <source>
        <dbReference type="ARBA" id="ARBA00001974"/>
    </source>
</evidence>
<keyword evidence="3" id="KW-0560">Oxidoreductase</keyword>
<dbReference type="EMBL" id="JAHBOM010000006">
    <property type="protein sequence ID" value="MBU8822965.1"/>
    <property type="molecule type" value="Genomic_DNA"/>
</dbReference>
<dbReference type="PANTHER" id="PTHR43563">
    <property type="entry name" value="AMINE OXIDASE"/>
    <property type="match status" value="1"/>
</dbReference>
<feature type="domain" description="Amine oxidase" evidence="4">
    <location>
        <begin position="16"/>
        <end position="447"/>
    </location>
</feature>
<name>A0ABS6HN34_MYCGD</name>
<comment type="caution">
    <text evidence="5">The sequence shown here is derived from an EMBL/GenBank/DDBJ whole genome shotgun (WGS) entry which is preliminary data.</text>
</comment>
<evidence type="ECO:0000256" key="2">
    <source>
        <dbReference type="ARBA" id="ARBA00005995"/>
    </source>
</evidence>
<keyword evidence="6" id="KW-1185">Reference proteome</keyword>
<reference evidence="5 6" key="1">
    <citation type="submission" date="2021-05" db="EMBL/GenBank/DDBJ databases">
        <title>Draft Genome Sequences of Clinical Respiratory Isolates of Mycobacterium goodii Recovered in Ireland.</title>
        <authorList>
            <person name="Flanagan P.R."/>
            <person name="Mok S."/>
            <person name="Roycroft E."/>
            <person name="Rogers T.R."/>
            <person name="Fitzgibbon M."/>
        </authorList>
    </citation>
    <scope>NUCLEOTIDE SEQUENCE [LARGE SCALE GENOMIC DNA]</scope>
    <source>
        <strain evidence="5 6">14IE55</strain>
    </source>
</reference>
<dbReference type="SUPFAM" id="SSF51905">
    <property type="entry name" value="FAD/NAD(P)-binding domain"/>
    <property type="match status" value="1"/>
</dbReference>
<evidence type="ECO:0000256" key="3">
    <source>
        <dbReference type="ARBA" id="ARBA00023002"/>
    </source>
</evidence>
<dbReference type="PRINTS" id="PR00757">
    <property type="entry name" value="AMINEOXDASEF"/>
</dbReference>
<organism evidence="5 6">
    <name type="scientific">Mycolicibacterium goodii</name>
    <name type="common">Mycobacterium goodii</name>
    <dbReference type="NCBI Taxonomy" id="134601"/>
    <lineage>
        <taxon>Bacteria</taxon>
        <taxon>Bacillati</taxon>
        <taxon>Actinomycetota</taxon>
        <taxon>Actinomycetes</taxon>
        <taxon>Mycobacteriales</taxon>
        <taxon>Mycobacteriaceae</taxon>
        <taxon>Mycolicibacterium</taxon>
    </lineage>
</organism>
<dbReference type="Gene3D" id="3.50.50.60">
    <property type="entry name" value="FAD/NAD(P)-binding domain"/>
    <property type="match status" value="1"/>
</dbReference>
<sequence length="458" mass="49556">MSIPTNADVVVVGAGFAGLTAARRLVQRGYDVVVLEGRDRVGGRSSTATIAGVPVDLGGTFVGPTQDAVLGLAAELGCATVPTYNRGKNLIRWHGRVRSYRSTIPRLSIIELLDVSRIQWRFERLFRHVDVAEPWAGPLSHKLDQYSMERWLRYVHANASTRNLMAIMSRVTWGAEPDQVSMLHAVRYVKAAGGLNRLLDVQGGAQQDRFSEGTQPIALRMADELGDRVAVDAPVQRIERQPDGTIGVTFTTGHVEARAVIVAIAPQHRGGIEFDPPLPSEYTELAAHWPQGRLSKAYAAYDRPFWRPNGCSGEALSDEGPVFITFDVSPGSGVSDGPGILLGFTDARVFDALPPTQRREQALAGFATFFGDAARNPIDYLDHCWGTEPFAPGGPTAAVPPEAWTAYGPWLRRPIDGIYWAGTETADVWTGFLDGAVRSGQRAANEVAEALKSSTAAG</sequence>
<protein>
    <submittedName>
        <fullName evidence="5">Flavin monoamine oxidase family protein</fullName>
    </submittedName>
</protein>
<dbReference type="SUPFAM" id="SSF54373">
    <property type="entry name" value="FAD-linked reductases, C-terminal domain"/>
    <property type="match status" value="1"/>
</dbReference>
<comment type="similarity">
    <text evidence="2">Belongs to the flavin monoamine oxidase family.</text>
</comment>
<dbReference type="RefSeq" id="WP_214394626.1">
    <property type="nucleotide sequence ID" value="NZ_JAHBOL010000028.1"/>
</dbReference>
<dbReference type="InterPro" id="IPR002937">
    <property type="entry name" value="Amino_oxidase"/>
</dbReference>
<dbReference type="InterPro" id="IPR001613">
    <property type="entry name" value="Flavin_amine_oxidase"/>
</dbReference>
<dbReference type="Pfam" id="PF01593">
    <property type="entry name" value="Amino_oxidase"/>
    <property type="match status" value="1"/>
</dbReference>
<dbReference type="PANTHER" id="PTHR43563:SF1">
    <property type="entry name" value="AMINE OXIDASE [FLAVIN-CONTAINING] B"/>
    <property type="match status" value="1"/>
</dbReference>
<accession>A0ABS6HN34</accession>
<comment type="cofactor">
    <cofactor evidence="1">
        <name>FAD</name>
        <dbReference type="ChEBI" id="CHEBI:57692"/>
    </cofactor>
</comment>